<dbReference type="PROSITE" id="PS00061">
    <property type="entry name" value="ADH_SHORT"/>
    <property type="match status" value="1"/>
</dbReference>
<dbReference type="EMBL" id="WMKA01000046">
    <property type="protein sequence ID" value="MTG90374.1"/>
    <property type="molecule type" value="Genomic_DNA"/>
</dbReference>
<organism evidence="4 5">
    <name type="scientific">Cellulosimicrobium composti</name>
    <dbReference type="NCBI Taxonomy" id="2672572"/>
    <lineage>
        <taxon>Bacteria</taxon>
        <taxon>Bacillati</taxon>
        <taxon>Actinomycetota</taxon>
        <taxon>Actinomycetes</taxon>
        <taxon>Micrococcales</taxon>
        <taxon>Promicromonosporaceae</taxon>
        <taxon>Cellulosimicrobium</taxon>
    </lineage>
</organism>
<proteinExistence type="inferred from homology"/>
<protein>
    <submittedName>
        <fullName evidence="4">SDR family NAD(P)-dependent oxidoreductase</fullName>
    </submittedName>
</protein>
<dbReference type="RefSeq" id="WP_404812991.1">
    <property type="nucleotide sequence ID" value="NZ_WMKA01000046.1"/>
</dbReference>
<dbReference type="FunFam" id="3.40.50.720:FF:000047">
    <property type="entry name" value="NADP-dependent L-serine/L-allo-threonine dehydrogenase"/>
    <property type="match status" value="1"/>
</dbReference>
<dbReference type="PANTHER" id="PTHR42901">
    <property type="entry name" value="ALCOHOL DEHYDROGENASE"/>
    <property type="match status" value="1"/>
</dbReference>
<feature type="region of interest" description="Disordered" evidence="3">
    <location>
        <begin position="1"/>
        <end position="26"/>
    </location>
</feature>
<dbReference type="InterPro" id="IPR020904">
    <property type="entry name" value="Sc_DH/Rdtase_CS"/>
</dbReference>
<dbReference type="InterPro" id="IPR036291">
    <property type="entry name" value="NAD(P)-bd_dom_sf"/>
</dbReference>
<gene>
    <name evidence="4" type="ORF">GJV82_15725</name>
</gene>
<dbReference type="InterPro" id="IPR002347">
    <property type="entry name" value="SDR_fam"/>
</dbReference>
<name>A0A6N7ZLI1_9MICO</name>
<keyword evidence="2" id="KW-0560">Oxidoreductase</keyword>
<reference evidence="4 5" key="1">
    <citation type="submission" date="2019-11" db="EMBL/GenBank/DDBJ databases">
        <title>Cellulosimicrobium composti sp. nov. isolated from a compost.</title>
        <authorList>
            <person name="Yang Y."/>
        </authorList>
    </citation>
    <scope>NUCLEOTIDE SEQUENCE [LARGE SCALE GENOMIC DNA]</scope>
    <source>
        <strain evidence="4 5">BIT-GX5</strain>
    </source>
</reference>
<comment type="similarity">
    <text evidence="1">Belongs to the short-chain dehydrogenases/reductases (SDR) family.</text>
</comment>
<dbReference type="Pfam" id="PF00106">
    <property type="entry name" value="adh_short"/>
    <property type="match status" value="1"/>
</dbReference>
<evidence type="ECO:0000313" key="5">
    <source>
        <dbReference type="Proteomes" id="UP000440668"/>
    </source>
</evidence>
<evidence type="ECO:0000256" key="1">
    <source>
        <dbReference type="ARBA" id="ARBA00006484"/>
    </source>
</evidence>
<evidence type="ECO:0000256" key="2">
    <source>
        <dbReference type="ARBA" id="ARBA00023002"/>
    </source>
</evidence>
<dbReference type="PANTHER" id="PTHR42901:SF1">
    <property type="entry name" value="ALCOHOL DEHYDROGENASE"/>
    <property type="match status" value="1"/>
</dbReference>
<accession>A0A6N7ZLI1</accession>
<dbReference type="Gene3D" id="3.40.50.720">
    <property type="entry name" value="NAD(P)-binding Rossmann-like Domain"/>
    <property type="match status" value="1"/>
</dbReference>
<dbReference type="PRINTS" id="PR00081">
    <property type="entry name" value="GDHRDH"/>
</dbReference>
<sequence>MSDQHPTPGTHPVDPAPRTGTSTGTEPLRAVVTGASSGIGEACVRFLRARGWDVVAFARRADRLAEVAERTGAHPVVGDVTSDDDVARLVAEAGARGPVHALLNIAGFGLGVDHVDEAKIDEWRAMYETNVLGTVRATKAFLPLLRASRRGDVVLMTSTAGHDTYVGGSGYVASKHALLGVARTLRLELVGEPIRVIEIAPGLVHTPEFSLNRYHGDQAGADAVYEGVVDPLTADDVADVVTFAVTRPHHVNIDSLILRPVAQASTYSLWRAPLVPKGVPAPAEDGQDR</sequence>
<dbReference type="SUPFAM" id="SSF51735">
    <property type="entry name" value="NAD(P)-binding Rossmann-fold domains"/>
    <property type="match status" value="1"/>
</dbReference>
<dbReference type="Proteomes" id="UP000440668">
    <property type="component" value="Unassembled WGS sequence"/>
</dbReference>
<evidence type="ECO:0000256" key="3">
    <source>
        <dbReference type="SAM" id="MobiDB-lite"/>
    </source>
</evidence>
<dbReference type="AlphaFoldDB" id="A0A6N7ZLI1"/>
<evidence type="ECO:0000313" key="4">
    <source>
        <dbReference type="EMBL" id="MTG90374.1"/>
    </source>
</evidence>
<dbReference type="GO" id="GO:0016616">
    <property type="term" value="F:oxidoreductase activity, acting on the CH-OH group of donors, NAD or NADP as acceptor"/>
    <property type="evidence" value="ECO:0007669"/>
    <property type="project" value="UniProtKB-ARBA"/>
</dbReference>
<comment type="caution">
    <text evidence="4">The sequence shown here is derived from an EMBL/GenBank/DDBJ whole genome shotgun (WGS) entry which is preliminary data.</text>
</comment>